<feature type="region of interest" description="Disordered" evidence="1">
    <location>
        <begin position="191"/>
        <end position="213"/>
    </location>
</feature>
<protein>
    <submittedName>
        <fullName evidence="4">PH (Pleckstrin Homology) domain-containing protein</fullName>
    </submittedName>
</protein>
<reference evidence="4 5" key="1">
    <citation type="submission" date="2019-06" db="EMBL/GenBank/DDBJ databases">
        <title>Sequencing the genomes of 1000 actinobacteria strains.</title>
        <authorList>
            <person name="Klenk H.-P."/>
        </authorList>
    </citation>
    <scope>NUCLEOTIDE SEQUENCE [LARGE SCALE GENOMIC DNA]</scope>
    <source>
        <strain evidence="4 5">DSM 45928</strain>
    </source>
</reference>
<feature type="compositionally biased region" description="Low complexity" evidence="1">
    <location>
        <begin position="192"/>
        <end position="201"/>
    </location>
</feature>
<keyword evidence="5" id="KW-1185">Reference proteome</keyword>
<gene>
    <name evidence="4" type="ORF">FB566_0756</name>
</gene>
<feature type="transmembrane region" description="Helical" evidence="2">
    <location>
        <begin position="20"/>
        <end position="39"/>
    </location>
</feature>
<evidence type="ECO:0000256" key="1">
    <source>
        <dbReference type="SAM" id="MobiDB-lite"/>
    </source>
</evidence>
<dbReference type="AlphaFoldDB" id="A0A543ARQ6"/>
<evidence type="ECO:0000256" key="2">
    <source>
        <dbReference type="SAM" id="Phobius"/>
    </source>
</evidence>
<evidence type="ECO:0000313" key="4">
    <source>
        <dbReference type="EMBL" id="TQL75259.1"/>
    </source>
</evidence>
<name>A0A543ARQ6_9ACTN</name>
<accession>A0A543ARQ6</accession>
<keyword evidence="2" id="KW-0472">Membrane</keyword>
<dbReference type="Pfam" id="PF10756">
    <property type="entry name" value="bPH_6"/>
    <property type="match status" value="1"/>
</dbReference>
<evidence type="ECO:0000259" key="3">
    <source>
        <dbReference type="Pfam" id="PF10756"/>
    </source>
</evidence>
<dbReference type="Proteomes" id="UP000317043">
    <property type="component" value="Unassembled WGS sequence"/>
</dbReference>
<evidence type="ECO:0000313" key="5">
    <source>
        <dbReference type="Proteomes" id="UP000317043"/>
    </source>
</evidence>
<keyword evidence="2" id="KW-0812">Transmembrane</keyword>
<dbReference type="InterPro" id="IPR019692">
    <property type="entry name" value="CFP-6_PH"/>
</dbReference>
<dbReference type="InParanoid" id="A0A543ARQ6"/>
<proteinExistence type="predicted"/>
<keyword evidence="2" id="KW-1133">Transmembrane helix</keyword>
<dbReference type="EMBL" id="VFOW01000001">
    <property type="protein sequence ID" value="TQL75259.1"/>
    <property type="molecule type" value="Genomic_DNA"/>
</dbReference>
<comment type="caution">
    <text evidence="4">The sequence shown here is derived from an EMBL/GenBank/DDBJ whole genome shotgun (WGS) entry which is preliminary data.</text>
</comment>
<organism evidence="4 5">
    <name type="scientific">Stackebrandtia endophytica</name>
    <dbReference type="NCBI Taxonomy" id="1496996"/>
    <lineage>
        <taxon>Bacteria</taxon>
        <taxon>Bacillati</taxon>
        <taxon>Actinomycetota</taxon>
        <taxon>Actinomycetes</taxon>
        <taxon>Glycomycetales</taxon>
        <taxon>Glycomycetaceae</taxon>
        <taxon>Stackebrandtia</taxon>
    </lineage>
</organism>
<sequence>MTVVNSVPGSTRFRRSGGSWIASVLALIFVMPFAGSVFVELESGWRLALTPIAIVAILIPLAFTIWSLRSGVDVTTEGLTIKALFGSRRLAWSQLTGFDHHNGKVYAALTSGNRIELPSVRPVDLPRLVAAGGNQLVESDDEAPAEASLSASVSNRPRRYCAGVLPRHNGAAGHRPPDTCSAAGLRRHRPRAASPRHSALPIVGCPRAAAPGR</sequence>
<feature type="domain" description="Low molecular weight protein antigen 6 PH" evidence="3">
    <location>
        <begin position="69"/>
        <end position="134"/>
    </location>
</feature>
<feature type="transmembrane region" description="Helical" evidence="2">
    <location>
        <begin position="45"/>
        <end position="66"/>
    </location>
</feature>